<comment type="function">
    <text evidence="8">The phosphoenolpyruvate-dependent sugar phosphotransferase system (sugar PTS), a major carbohydrate active transport system, catalyzes the phosphorylation of incoming sugar substrates concomitantly with their translocation across the cell membrane. The enzyme II UlaABC PTS system is involved in ascorbate transport.</text>
</comment>
<dbReference type="AlphaFoldDB" id="A0AAX2JEH4"/>
<dbReference type="RefSeq" id="WP_005979624.1">
    <property type="nucleotide sequence ID" value="NZ_BAABXY010000001.1"/>
</dbReference>
<dbReference type="Gene3D" id="3.40.930.10">
    <property type="entry name" value="Mannitol-specific EII, Chain A"/>
    <property type="match status" value="1"/>
</dbReference>
<dbReference type="EMBL" id="LS483487">
    <property type="protein sequence ID" value="SQJ13758.1"/>
    <property type="molecule type" value="Genomic_DNA"/>
</dbReference>
<dbReference type="PROSITE" id="PS51094">
    <property type="entry name" value="PTS_EIIA_TYPE_2"/>
    <property type="match status" value="1"/>
</dbReference>
<reference evidence="12 13" key="1">
    <citation type="submission" date="2018-06" db="EMBL/GenBank/DDBJ databases">
        <authorList>
            <consortium name="Pathogen Informatics"/>
            <person name="Doyle S."/>
        </authorList>
    </citation>
    <scope>NUCLEOTIDE SEQUENCE [LARGE SCALE GENOMIC DNA]</scope>
    <source>
        <strain evidence="12 13">NCTC12112</strain>
    </source>
</reference>
<dbReference type="InterPro" id="IPR051351">
    <property type="entry name" value="Ascorbate-PTS_EIIA_comp"/>
</dbReference>
<evidence type="ECO:0000256" key="8">
    <source>
        <dbReference type="ARBA" id="ARBA00037387"/>
    </source>
</evidence>
<dbReference type="InterPro" id="IPR016152">
    <property type="entry name" value="PTrfase/Anion_transptr"/>
</dbReference>
<dbReference type="PANTHER" id="PTHR36203:SF1">
    <property type="entry name" value="ASCORBATE-SPECIFIC PTS SYSTEM EIIA COMPONENT"/>
    <property type="match status" value="1"/>
</dbReference>
<sequence>MLKNAVKGRVNIVENVNDWKEAITLAAKPLVEDGSVENSYIDAMIANVNKFGTYIVIAPKVAMPHSRPEDGVNKNCVSLLKVNEGVLFEGEEEKVYVFFVLGAVNSDSHIETLMELMELIEDEEKIDEIIEAGNVQEIMDLI</sequence>
<keyword evidence="6" id="KW-0598">Phosphotransferase system</keyword>
<dbReference type="PANTHER" id="PTHR36203">
    <property type="entry name" value="ASCORBATE-SPECIFIC PTS SYSTEM EIIA COMPONENT"/>
    <property type="match status" value="1"/>
</dbReference>
<dbReference type="GO" id="GO:0005737">
    <property type="term" value="C:cytoplasm"/>
    <property type="evidence" value="ECO:0007669"/>
    <property type="project" value="UniProtKB-SubCell"/>
</dbReference>
<accession>A0AAX2JEH4</accession>
<evidence type="ECO:0000256" key="5">
    <source>
        <dbReference type="ARBA" id="ARBA00022679"/>
    </source>
</evidence>
<dbReference type="CDD" id="cd00211">
    <property type="entry name" value="PTS_IIA_fru"/>
    <property type="match status" value="1"/>
</dbReference>
<dbReference type="GO" id="GO:0016301">
    <property type="term" value="F:kinase activity"/>
    <property type="evidence" value="ECO:0007669"/>
    <property type="project" value="UniProtKB-KW"/>
</dbReference>
<name>A0AAX2JEH4_9FUSO</name>
<evidence type="ECO:0000256" key="2">
    <source>
        <dbReference type="ARBA" id="ARBA00022448"/>
    </source>
</evidence>
<evidence type="ECO:0000259" key="11">
    <source>
        <dbReference type="PROSITE" id="PS51094"/>
    </source>
</evidence>
<evidence type="ECO:0000256" key="1">
    <source>
        <dbReference type="ARBA" id="ARBA00004496"/>
    </source>
</evidence>
<proteinExistence type="predicted"/>
<evidence type="ECO:0000256" key="7">
    <source>
        <dbReference type="ARBA" id="ARBA00022777"/>
    </source>
</evidence>
<keyword evidence="7" id="KW-0418">Kinase</keyword>
<dbReference type="SUPFAM" id="SSF55804">
    <property type="entry name" value="Phoshotransferase/anion transport protein"/>
    <property type="match status" value="1"/>
</dbReference>
<gene>
    <name evidence="12" type="primary">ulaC</name>
    <name evidence="12" type="ORF">NCTC12112_02919</name>
</gene>
<keyword evidence="2" id="KW-0813">Transport</keyword>
<dbReference type="Proteomes" id="UP000249008">
    <property type="component" value="Chromosome 1"/>
</dbReference>
<evidence type="ECO:0000256" key="6">
    <source>
        <dbReference type="ARBA" id="ARBA00022683"/>
    </source>
</evidence>
<protein>
    <recommendedName>
        <fullName evidence="9">Ascorbate-specific PTS system EIIA component</fullName>
    </recommendedName>
    <alternativeName>
        <fullName evidence="10">Ascorbate-specific phosphotransferase enzyme IIA component</fullName>
    </alternativeName>
</protein>
<comment type="subcellular location">
    <subcellularLocation>
        <location evidence="1">Cytoplasm</location>
    </subcellularLocation>
</comment>
<evidence type="ECO:0000256" key="3">
    <source>
        <dbReference type="ARBA" id="ARBA00022490"/>
    </source>
</evidence>
<dbReference type="KEGG" id="ful:C4N20_05165"/>
<dbReference type="GeneID" id="78454187"/>
<evidence type="ECO:0000313" key="12">
    <source>
        <dbReference type="EMBL" id="SQJ13758.1"/>
    </source>
</evidence>
<evidence type="ECO:0000256" key="10">
    <source>
        <dbReference type="ARBA" id="ARBA00042072"/>
    </source>
</evidence>
<evidence type="ECO:0000256" key="9">
    <source>
        <dbReference type="ARBA" id="ARBA00041175"/>
    </source>
</evidence>
<dbReference type="InterPro" id="IPR002178">
    <property type="entry name" value="PTS_EIIA_type-2_dom"/>
</dbReference>
<dbReference type="Pfam" id="PF00359">
    <property type="entry name" value="PTS_EIIA_2"/>
    <property type="match status" value="1"/>
</dbReference>
<evidence type="ECO:0000313" key="13">
    <source>
        <dbReference type="Proteomes" id="UP000249008"/>
    </source>
</evidence>
<keyword evidence="3" id="KW-0963">Cytoplasm</keyword>
<keyword evidence="5 12" id="KW-0808">Transferase</keyword>
<feature type="domain" description="PTS EIIA type-2" evidence="11">
    <location>
        <begin position="3"/>
        <end position="142"/>
    </location>
</feature>
<keyword evidence="4" id="KW-0597">Phosphoprotein</keyword>
<dbReference type="GO" id="GO:0009401">
    <property type="term" value="P:phosphoenolpyruvate-dependent sugar phosphotransferase system"/>
    <property type="evidence" value="ECO:0007669"/>
    <property type="project" value="UniProtKB-KW"/>
</dbReference>
<evidence type="ECO:0000256" key="4">
    <source>
        <dbReference type="ARBA" id="ARBA00022553"/>
    </source>
</evidence>
<organism evidence="12 13">
    <name type="scientific">Fusobacterium ulcerans</name>
    <dbReference type="NCBI Taxonomy" id="861"/>
    <lineage>
        <taxon>Bacteria</taxon>
        <taxon>Fusobacteriati</taxon>
        <taxon>Fusobacteriota</taxon>
        <taxon>Fusobacteriia</taxon>
        <taxon>Fusobacteriales</taxon>
        <taxon>Fusobacteriaceae</taxon>
        <taxon>Fusobacterium</taxon>
    </lineage>
</organism>